<organism evidence="4 5">
    <name type="scientific">Pontixanthobacter luteolus</name>
    <dbReference type="NCBI Taxonomy" id="295089"/>
    <lineage>
        <taxon>Bacteria</taxon>
        <taxon>Pseudomonadati</taxon>
        <taxon>Pseudomonadota</taxon>
        <taxon>Alphaproteobacteria</taxon>
        <taxon>Sphingomonadales</taxon>
        <taxon>Erythrobacteraceae</taxon>
        <taxon>Pontixanthobacter</taxon>
    </lineage>
</organism>
<evidence type="ECO:0000313" key="4">
    <source>
        <dbReference type="EMBL" id="MXP48053.1"/>
    </source>
</evidence>
<sequence>MGYDKGRRGRGRDKRDGFGEESFDPFGGGSNFGGDSYGGGDRFGGGNDRFGGGGGGDRFGGGGGGRGPGGGGGGFRGGQGGGGGGGGGGFNRMPAQVVGTGKGVVKFFNGQKGFGFIQQEGGGEDVFVHISAVERAGLEGLAEGQGLEFNLVDRGGKVSAQDIQIVGDVIPVEQSAGGGNADRGGDRGGAPQRELTGEKATGTVKFFNSMKGFGFLVRDDGQPDAFVHISAVERSGLSALNEGERYQFDLEVDRRGKHSAVNLVPAE</sequence>
<dbReference type="InterPro" id="IPR019844">
    <property type="entry name" value="CSD_CS"/>
</dbReference>
<feature type="domain" description="CSD" evidence="3">
    <location>
        <begin position="199"/>
        <end position="265"/>
    </location>
</feature>
<comment type="subcellular location">
    <subcellularLocation>
        <location evidence="1">Cytoplasm</location>
    </subcellularLocation>
</comment>
<evidence type="ECO:0000256" key="2">
    <source>
        <dbReference type="SAM" id="MobiDB-lite"/>
    </source>
</evidence>
<feature type="region of interest" description="Disordered" evidence="2">
    <location>
        <begin position="174"/>
        <end position="197"/>
    </location>
</feature>
<dbReference type="OrthoDB" id="9791685at2"/>
<protein>
    <submittedName>
        <fullName evidence="4">Cold-shock protein</fullName>
    </submittedName>
</protein>
<evidence type="ECO:0000256" key="1">
    <source>
        <dbReference type="RuleBase" id="RU000408"/>
    </source>
</evidence>
<reference evidence="4 5" key="1">
    <citation type="submission" date="2019-12" db="EMBL/GenBank/DDBJ databases">
        <title>Genomic-based taxomic classification of the family Erythrobacteraceae.</title>
        <authorList>
            <person name="Xu L."/>
        </authorList>
    </citation>
    <scope>NUCLEOTIDE SEQUENCE [LARGE SCALE GENOMIC DNA]</scope>
    <source>
        <strain evidence="4 5">SW-109</strain>
    </source>
</reference>
<accession>A0A6I4V2B7</accession>
<dbReference type="GO" id="GO:0005829">
    <property type="term" value="C:cytosol"/>
    <property type="evidence" value="ECO:0007669"/>
    <property type="project" value="UniProtKB-ARBA"/>
</dbReference>
<feature type="region of interest" description="Disordered" evidence="2">
    <location>
        <begin position="1"/>
        <end position="89"/>
    </location>
</feature>
<dbReference type="SUPFAM" id="SSF50249">
    <property type="entry name" value="Nucleic acid-binding proteins"/>
    <property type="match status" value="2"/>
</dbReference>
<dbReference type="InterPro" id="IPR011129">
    <property type="entry name" value="CSD"/>
</dbReference>
<gene>
    <name evidence="4" type="ORF">GRI43_11720</name>
</gene>
<feature type="compositionally biased region" description="Gly residues" evidence="2">
    <location>
        <begin position="26"/>
        <end position="89"/>
    </location>
</feature>
<dbReference type="AlphaFoldDB" id="A0A6I4V2B7"/>
<dbReference type="EMBL" id="WTYP01000002">
    <property type="protein sequence ID" value="MXP48053.1"/>
    <property type="molecule type" value="Genomic_DNA"/>
</dbReference>
<dbReference type="InterPro" id="IPR002059">
    <property type="entry name" value="CSP_DNA-bd"/>
</dbReference>
<dbReference type="Pfam" id="PF00313">
    <property type="entry name" value="CSD"/>
    <property type="match status" value="2"/>
</dbReference>
<dbReference type="Gene3D" id="2.40.50.140">
    <property type="entry name" value="Nucleic acid-binding proteins"/>
    <property type="match status" value="2"/>
</dbReference>
<evidence type="ECO:0000313" key="5">
    <source>
        <dbReference type="Proteomes" id="UP000471435"/>
    </source>
</evidence>
<feature type="domain" description="CSD" evidence="3">
    <location>
        <begin position="100"/>
        <end position="165"/>
    </location>
</feature>
<dbReference type="CDD" id="cd04458">
    <property type="entry name" value="CSP_CDS"/>
    <property type="match status" value="2"/>
</dbReference>
<comment type="caution">
    <text evidence="4">The sequence shown here is derived from an EMBL/GenBank/DDBJ whole genome shotgun (WGS) entry which is preliminary data.</text>
</comment>
<dbReference type="RefSeq" id="WP_160731276.1">
    <property type="nucleotide sequence ID" value="NZ_CANLWR010000002.1"/>
</dbReference>
<name>A0A6I4V2B7_9SPHN</name>
<dbReference type="PANTHER" id="PTHR11544">
    <property type="entry name" value="COLD SHOCK DOMAIN CONTAINING PROTEINS"/>
    <property type="match status" value="1"/>
</dbReference>
<dbReference type="PRINTS" id="PR00050">
    <property type="entry name" value="COLDSHOCK"/>
</dbReference>
<dbReference type="PROSITE" id="PS51857">
    <property type="entry name" value="CSD_2"/>
    <property type="match status" value="2"/>
</dbReference>
<dbReference type="InterPro" id="IPR050181">
    <property type="entry name" value="Cold_shock_domain"/>
</dbReference>
<dbReference type="Proteomes" id="UP000471435">
    <property type="component" value="Unassembled WGS sequence"/>
</dbReference>
<keyword evidence="5" id="KW-1185">Reference proteome</keyword>
<dbReference type="PROSITE" id="PS00352">
    <property type="entry name" value="CSD_1"/>
    <property type="match status" value="1"/>
</dbReference>
<dbReference type="GO" id="GO:0003676">
    <property type="term" value="F:nucleic acid binding"/>
    <property type="evidence" value="ECO:0007669"/>
    <property type="project" value="InterPro"/>
</dbReference>
<dbReference type="SMART" id="SM00357">
    <property type="entry name" value="CSP"/>
    <property type="match status" value="2"/>
</dbReference>
<evidence type="ECO:0000259" key="3">
    <source>
        <dbReference type="PROSITE" id="PS51857"/>
    </source>
</evidence>
<dbReference type="InterPro" id="IPR012340">
    <property type="entry name" value="NA-bd_OB-fold"/>
</dbReference>
<proteinExistence type="predicted"/>